<feature type="region of interest" description="Disordered" evidence="1">
    <location>
        <begin position="83"/>
        <end position="115"/>
    </location>
</feature>
<evidence type="ECO:0000313" key="4">
    <source>
        <dbReference type="WBParaSite" id="jg5313"/>
    </source>
</evidence>
<feature type="transmembrane region" description="Helical" evidence="2">
    <location>
        <begin position="53"/>
        <end position="73"/>
    </location>
</feature>
<dbReference type="WBParaSite" id="jg5313">
    <property type="protein sequence ID" value="jg5313"/>
    <property type="gene ID" value="jg5313"/>
</dbReference>
<keyword evidence="2" id="KW-0812">Transmembrane</keyword>
<organism evidence="3 4">
    <name type="scientific">Ditylenchus dipsaci</name>
    <dbReference type="NCBI Taxonomy" id="166011"/>
    <lineage>
        <taxon>Eukaryota</taxon>
        <taxon>Metazoa</taxon>
        <taxon>Ecdysozoa</taxon>
        <taxon>Nematoda</taxon>
        <taxon>Chromadorea</taxon>
        <taxon>Rhabditida</taxon>
        <taxon>Tylenchina</taxon>
        <taxon>Tylenchomorpha</taxon>
        <taxon>Sphaerularioidea</taxon>
        <taxon>Anguinidae</taxon>
        <taxon>Anguininae</taxon>
        <taxon>Ditylenchus</taxon>
    </lineage>
</organism>
<accession>A0A915EEQ5</accession>
<keyword evidence="3" id="KW-1185">Reference proteome</keyword>
<keyword evidence="2" id="KW-0472">Membrane</keyword>
<reference evidence="4" key="1">
    <citation type="submission" date="2022-11" db="UniProtKB">
        <authorList>
            <consortium name="WormBaseParasite"/>
        </authorList>
    </citation>
    <scope>IDENTIFICATION</scope>
</reference>
<proteinExistence type="predicted"/>
<name>A0A915EEQ5_9BILA</name>
<protein>
    <submittedName>
        <fullName evidence="4">Uncharacterized protein</fullName>
    </submittedName>
</protein>
<evidence type="ECO:0000313" key="3">
    <source>
        <dbReference type="Proteomes" id="UP000887574"/>
    </source>
</evidence>
<evidence type="ECO:0000256" key="2">
    <source>
        <dbReference type="SAM" id="Phobius"/>
    </source>
</evidence>
<evidence type="ECO:0000256" key="1">
    <source>
        <dbReference type="SAM" id="MobiDB-lite"/>
    </source>
</evidence>
<dbReference type="Proteomes" id="UP000887574">
    <property type="component" value="Unplaced"/>
</dbReference>
<sequence length="151" mass="16280">MRKANESKISSPSIGLQIWAASVGPHVSAANVGPQVSGASFRAASVVSLLQLGVPGLFGLYYSLYLVFFKYIAPEAVLIHEKSPSPPKSVNPPHPSSQNLCSRPSPTAAVRPTPTGTQDYYLQQQRTSQPTTMSSIFCCSTWRKEALHNCC</sequence>
<dbReference type="AlphaFoldDB" id="A0A915EEQ5"/>
<keyword evidence="2" id="KW-1133">Transmembrane helix</keyword>
<feature type="compositionally biased region" description="Pro residues" evidence="1">
    <location>
        <begin position="84"/>
        <end position="95"/>
    </location>
</feature>